<accession>A0AAW4IY44</accession>
<name>A0AAW4IY44_CLOPF</name>
<proteinExistence type="predicted"/>
<protein>
    <submittedName>
        <fullName evidence="1">Uncharacterized protein</fullName>
    </submittedName>
</protein>
<reference evidence="1" key="1">
    <citation type="submission" date="2020-12" db="EMBL/GenBank/DDBJ databases">
        <title>Comparative genomics of Clostridium perfringens reveals patterns of host-associated phylogenetic clades and virulence factors.</title>
        <authorList>
            <person name="Smith A.H."/>
            <person name="Geier R."/>
        </authorList>
    </citation>
    <scope>NUCLEOTIDE SEQUENCE</scope>
    <source>
        <strain evidence="1">CHD30677R</strain>
    </source>
</reference>
<dbReference type="EMBL" id="JAENQP010000007">
    <property type="protein sequence ID" value="MBO3359528.1"/>
    <property type="molecule type" value="Genomic_DNA"/>
</dbReference>
<evidence type="ECO:0000313" key="2">
    <source>
        <dbReference type="Proteomes" id="UP000668068"/>
    </source>
</evidence>
<dbReference type="RefSeq" id="WP_208340752.1">
    <property type="nucleotide sequence ID" value="NZ_JAENQO010000007.1"/>
</dbReference>
<dbReference type="Proteomes" id="UP000668068">
    <property type="component" value="Unassembled WGS sequence"/>
</dbReference>
<organism evidence="1 2">
    <name type="scientific">Clostridium perfringens</name>
    <dbReference type="NCBI Taxonomy" id="1502"/>
    <lineage>
        <taxon>Bacteria</taxon>
        <taxon>Bacillati</taxon>
        <taxon>Bacillota</taxon>
        <taxon>Clostridia</taxon>
        <taxon>Eubacteriales</taxon>
        <taxon>Clostridiaceae</taxon>
        <taxon>Clostridium</taxon>
    </lineage>
</organism>
<gene>
    <name evidence="1" type="ORF">JJB47_12170</name>
</gene>
<dbReference type="AlphaFoldDB" id="A0AAW4IY44"/>
<evidence type="ECO:0000313" key="1">
    <source>
        <dbReference type="EMBL" id="MBO3359528.1"/>
    </source>
</evidence>
<comment type="caution">
    <text evidence="1">The sequence shown here is derived from an EMBL/GenBank/DDBJ whole genome shotgun (WGS) entry which is preliminary data.</text>
</comment>
<sequence>MDKESELLTLSEFQKYNNDLSDYELKQILNIYKKVIHRIENRSDKYRCPYCEEYLIKDYEHIYESGIKIEEYKCFQHYYTYEVRS</sequence>